<dbReference type="Proteomes" id="UP000824112">
    <property type="component" value="Unassembled WGS sequence"/>
</dbReference>
<evidence type="ECO:0000256" key="2">
    <source>
        <dbReference type="ARBA" id="ARBA00022679"/>
    </source>
</evidence>
<evidence type="ECO:0000256" key="1">
    <source>
        <dbReference type="ARBA" id="ARBA00006284"/>
    </source>
</evidence>
<proteinExistence type="inferred from homology"/>
<dbReference type="GO" id="GO:0031388">
    <property type="term" value="P:organic acid phosphorylation"/>
    <property type="evidence" value="ECO:0007669"/>
    <property type="project" value="UniProtKB-UniRule"/>
</dbReference>
<keyword evidence="2 4" id="KW-0808">Transferase</keyword>
<evidence type="ECO:0000313" key="6">
    <source>
        <dbReference type="Proteomes" id="UP000824112"/>
    </source>
</evidence>
<protein>
    <submittedName>
        <fullName evidence="5">Glycerate kinase</fullName>
    </submittedName>
</protein>
<sequence>MKKIVIASDSFKGCLSSAEVSQSAETAIHRIFPACNVVPITVADGGEGTVDAFVSSGNGCFVRTSVHNPLMEPIQAQYGISRDGQTAVIEMAAASGLTLIPVQKRNPLLTTSYGTGELIKDALSKGCSRIVMGIGGSATNDAGTGMLQALGYRFLDKQGRELTPNGENLRYIASIDESGKMPQLHQTEFIIACDVNNPFSGIEGAAHVFARQKGATDFMIHLLDEGLKNFAAVIRRDYHTEIENIRGAGAAGGMGGSCSVLLDAILKPGIELILDFIGFEQTIQNADLIITGEGRLDTQTGMGKTASGVLKAAQRQGIPVIAIGGSVENADYLNQLGFLAVLAIQQAPLSLADAMRPAVARNNIQQCIEQAMRIIRHFHIKR</sequence>
<evidence type="ECO:0000256" key="4">
    <source>
        <dbReference type="PIRNR" id="PIRNR006078"/>
    </source>
</evidence>
<dbReference type="GO" id="GO:0008887">
    <property type="term" value="F:glycerate kinase activity"/>
    <property type="evidence" value="ECO:0007669"/>
    <property type="project" value="UniProtKB-UniRule"/>
</dbReference>
<gene>
    <name evidence="5" type="ORF">IAB03_07965</name>
</gene>
<dbReference type="InterPro" id="IPR018197">
    <property type="entry name" value="Glycerate_kinase_RE-like"/>
</dbReference>
<evidence type="ECO:0000256" key="3">
    <source>
        <dbReference type="ARBA" id="ARBA00022777"/>
    </source>
</evidence>
<dbReference type="Gene3D" id="3.40.50.10350">
    <property type="entry name" value="Glycerate kinase, domain 1"/>
    <property type="match status" value="1"/>
</dbReference>
<reference evidence="5" key="1">
    <citation type="submission" date="2020-10" db="EMBL/GenBank/DDBJ databases">
        <authorList>
            <person name="Gilroy R."/>
        </authorList>
    </citation>
    <scope>NUCLEOTIDE SEQUENCE</scope>
    <source>
        <strain evidence="5">CHK158-818</strain>
    </source>
</reference>
<comment type="caution">
    <text evidence="5">The sequence shown here is derived from an EMBL/GenBank/DDBJ whole genome shotgun (WGS) entry which is preliminary data.</text>
</comment>
<dbReference type="PIRSF" id="PIRSF006078">
    <property type="entry name" value="GlxK"/>
    <property type="match status" value="1"/>
</dbReference>
<comment type="similarity">
    <text evidence="1 4">Belongs to the glycerate kinase type-1 family.</text>
</comment>
<keyword evidence="3 4" id="KW-0418">Kinase</keyword>
<name>A0A9D1M8B9_9BACT</name>
<organism evidence="5 6">
    <name type="scientific">Candidatus Gallibacteroides avistercoris</name>
    <dbReference type="NCBI Taxonomy" id="2840833"/>
    <lineage>
        <taxon>Bacteria</taxon>
        <taxon>Pseudomonadati</taxon>
        <taxon>Bacteroidota</taxon>
        <taxon>Bacteroidia</taxon>
        <taxon>Bacteroidales</taxon>
        <taxon>Bacteroidaceae</taxon>
        <taxon>Bacteroidaceae incertae sedis</taxon>
        <taxon>Candidatus Gallibacteroides</taxon>
    </lineage>
</organism>
<accession>A0A9D1M8B9</accession>
<dbReference type="SUPFAM" id="SSF110738">
    <property type="entry name" value="Glycerate kinase I"/>
    <property type="match status" value="1"/>
</dbReference>
<dbReference type="InterPro" id="IPR004381">
    <property type="entry name" value="Glycerate_kinase"/>
</dbReference>
<evidence type="ECO:0000313" key="5">
    <source>
        <dbReference type="EMBL" id="HIU55723.1"/>
    </source>
</evidence>
<dbReference type="EMBL" id="DVNA01000177">
    <property type="protein sequence ID" value="HIU55723.1"/>
    <property type="molecule type" value="Genomic_DNA"/>
</dbReference>
<dbReference type="AlphaFoldDB" id="A0A9D1M8B9"/>
<dbReference type="NCBIfam" id="TIGR00045">
    <property type="entry name" value="glycerate kinase"/>
    <property type="match status" value="1"/>
</dbReference>
<dbReference type="PANTHER" id="PTHR21599">
    <property type="entry name" value="GLYCERATE KINASE"/>
    <property type="match status" value="1"/>
</dbReference>
<dbReference type="PANTHER" id="PTHR21599:SF0">
    <property type="entry name" value="GLYCERATE KINASE"/>
    <property type="match status" value="1"/>
</dbReference>
<dbReference type="InterPro" id="IPR018193">
    <property type="entry name" value="Glyc_kinase_flavodox-like_fold"/>
</dbReference>
<dbReference type="Pfam" id="PF02595">
    <property type="entry name" value="Gly_kinase"/>
    <property type="match status" value="1"/>
</dbReference>
<dbReference type="Gene3D" id="3.90.1510.10">
    <property type="entry name" value="Glycerate kinase, domain 2"/>
    <property type="match status" value="1"/>
</dbReference>
<dbReference type="InterPro" id="IPR036129">
    <property type="entry name" value="Glycerate_kinase_sf"/>
</dbReference>
<reference evidence="5" key="2">
    <citation type="journal article" date="2021" name="PeerJ">
        <title>Extensive microbial diversity within the chicken gut microbiome revealed by metagenomics and culture.</title>
        <authorList>
            <person name="Gilroy R."/>
            <person name="Ravi A."/>
            <person name="Getino M."/>
            <person name="Pursley I."/>
            <person name="Horton D.L."/>
            <person name="Alikhan N.F."/>
            <person name="Baker D."/>
            <person name="Gharbi K."/>
            <person name="Hall N."/>
            <person name="Watson M."/>
            <person name="Adriaenssens E.M."/>
            <person name="Foster-Nyarko E."/>
            <person name="Jarju S."/>
            <person name="Secka A."/>
            <person name="Antonio M."/>
            <person name="Oren A."/>
            <person name="Chaudhuri R.R."/>
            <person name="La Ragione R."/>
            <person name="Hildebrand F."/>
            <person name="Pallen M.J."/>
        </authorList>
    </citation>
    <scope>NUCLEOTIDE SEQUENCE</scope>
    <source>
        <strain evidence="5">CHK158-818</strain>
    </source>
</reference>